<dbReference type="InterPro" id="IPR011006">
    <property type="entry name" value="CheY-like_superfamily"/>
</dbReference>
<dbReference type="PROSITE" id="PS50109">
    <property type="entry name" value="HIS_KIN"/>
    <property type="match status" value="1"/>
</dbReference>
<dbReference type="InterPro" id="IPR052162">
    <property type="entry name" value="Sensor_kinase/Photoreceptor"/>
</dbReference>
<accession>A0A2T6B6H6</accession>
<feature type="domain" description="PAC" evidence="9">
    <location>
        <begin position="399"/>
        <end position="451"/>
    </location>
</feature>
<organism evidence="10 11">
    <name type="scientific">Gemmobacter caeni</name>
    <dbReference type="NCBI Taxonomy" id="589035"/>
    <lineage>
        <taxon>Bacteria</taxon>
        <taxon>Pseudomonadati</taxon>
        <taxon>Pseudomonadota</taxon>
        <taxon>Alphaproteobacteria</taxon>
        <taxon>Rhodobacterales</taxon>
        <taxon>Paracoccaceae</taxon>
        <taxon>Gemmobacter</taxon>
    </lineage>
</organism>
<evidence type="ECO:0000256" key="3">
    <source>
        <dbReference type="ARBA" id="ARBA00022553"/>
    </source>
</evidence>
<dbReference type="SUPFAM" id="SSF55874">
    <property type="entry name" value="ATPase domain of HSP90 chaperone/DNA topoisomerase II/histidine kinase"/>
    <property type="match status" value="1"/>
</dbReference>
<dbReference type="PANTHER" id="PTHR43304">
    <property type="entry name" value="PHYTOCHROME-LIKE PROTEIN CPH1"/>
    <property type="match status" value="1"/>
</dbReference>
<dbReference type="SUPFAM" id="SSF55785">
    <property type="entry name" value="PYP-like sensor domain (PAS domain)"/>
    <property type="match status" value="4"/>
</dbReference>
<feature type="modified residue" description="4-aspartylphosphate" evidence="6">
    <location>
        <position position="882"/>
    </location>
</feature>
<dbReference type="InterPro" id="IPR035965">
    <property type="entry name" value="PAS-like_dom_sf"/>
</dbReference>
<name>A0A2T6B6H6_9RHOB</name>
<sequence>MDALAYLAALEAPAWLLPETTDGPIIPNAAAEDMFPGFTPATAAEVIGAVNRRLAITCWTLPLQLNDRRRSILVAQCGHENRAGIALRAAGHVMFDWDMTSGRLDWFAHATKAMGYDTTQFPGTVQNWLGRIHPEDRPRIAAAVLSPVPPDLETWEEAYRFLRADGTAAHVIDRGFLLRDEAGQARRMIGTMIDVSAVHEAEARFQLATSASTDVLFIHDLVEDKIWWSDALFRQYGHADVPGVEKTDWWLSRVHPEDAPRLRERFEAARTGADDHWTEEYRFSRADGSYVWVVDRARFLRDADGRALRSVGSMVDMTALREGQERFRLAAEASQDVIYSWEPETGRTWRSESYSRTFGLDPFAPASGPGSWRAAIHPDDLPRILHLRDTAITRGDDRWEYAYRVIRGDGSVAHVIDRALAQRRPDGRLHRLIGSIVDVTRLREEGERLRAVLRLASDVVYEIDLRAGTVLYSEGAVAIFGAEWEGEQPSPGIWTQSLHPEDAPQVLRQFRTFIAGRREDWRAEYRLRRSDCSYAHVRDRALALRDDEGEAFRIVGAIEDITDEVELAAKLQQAQRLEALGKLTGGVAHDFNNLLSVILANAELLADTAEDAETQAPAAQVVQAAERGAELVRSLLAFARRQPLAPRALASASVLTELRCMLTRTLPAYIRLSVVTPDDLWPVEADPTQLQTALLNLAVNAGDAMPDGGDLVIEAENCVVDSSYAAANPDARTGEFLRLSITDSGTGMLPDVAARAFDPFFTTKPVGRGSGLGLSMVHGFVSQSGGHVTLYSEAGQGTTVRLYLPRSRQGSEAHVGSLADPAEAIPMGAGQHVVVAEDDPALRPHVARLVESLGYRVTAVADGAAALEAIRAAGDVSLLFTDVVMPGEMNGLVLAERVLADFPGLKILFTSGYSENAILRRGSLVSGARLLSKPYRRRDLGLRLHEALHGDAAPRP</sequence>
<dbReference type="InterPro" id="IPR001789">
    <property type="entry name" value="Sig_transdc_resp-reg_receiver"/>
</dbReference>
<evidence type="ECO:0000259" key="9">
    <source>
        <dbReference type="PROSITE" id="PS50113"/>
    </source>
</evidence>
<evidence type="ECO:0000313" key="10">
    <source>
        <dbReference type="EMBL" id="PTX51645.1"/>
    </source>
</evidence>
<keyword evidence="5" id="KW-0418">Kinase</keyword>
<evidence type="ECO:0000259" key="7">
    <source>
        <dbReference type="PROSITE" id="PS50109"/>
    </source>
</evidence>
<dbReference type="InterPro" id="IPR000700">
    <property type="entry name" value="PAS-assoc_C"/>
</dbReference>
<dbReference type="EC" id="2.7.13.3" evidence="2"/>
<dbReference type="RefSeq" id="WP_145693524.1">
    <property type="nucleotide sequence ID" value="NZ_QBKP01000003.1"/>
</dbReference>
<dbReference type="Gene3D" id="1.10.287.130">
    <property type="match status" value="1"/>
</dbReference>
<dbReference type="Gene3D" id="3.30.450.20">
    <property type="entry name" value="PAS domain"/>
    <property type="match status" value="4"/>
</dbReference>
<keyword evidence="3 6" id="KW-0597">Phosphoprotein</keyword>
<comment type="catalytic activity">
    <reaction evidence="1">
        <text>ATP + protein L-histidine = ADP + protein N-phospho-L-histidine.</text>
        <dbReference type="EC" id="2.7.13.3"/>
    </reaction>
</comment>
<feature type="domain" description="Response regulatory" evidence="8">
    <location>
        <begin position="832"/>
        <end position="948"/>
    </location>
</feature>
<dbReference type="CDD" id="cd00130">
    <property type="entry name" value="PAS"/>
    <property type="match status" value="3"/>
</dbReference>
<dbReference type="EMBL" id="QBKP01000003">
    <property type="protein sequence ID" value="PTX51645.1"/>
    <property type="molecule type" value="Genomic_DNA"/>
</dbReference>
<gene>
    <name evidence="10" type="ORF">C8N34_103147</name>
</gene>
<feature type="domain" description="PAC" evidence="9">
    <location>
        <begin position="521"/>
        <end position="573"/>
    </location>
</feature>
<evidence type="ECO:0000259" key="8">
    <source>
        <dbReference type="PROSITE" id="PS50110"/>
    </source>
</evidence>
<dbReference type="InterPro" id="IPR036890">
    <property type="entry name" value="HATPase_C_sf"/>
</dbReference>
<reference evidence="10 11" key="1">
    <citation type="submission" date="2018-04" db="EMBL/GenBank/DDBJ databases">
        <title>Genomic Encyclopedia of Archaeal and Bacterial Type Strains, Phase II (KMG-II): from individual species to whole genera.</title>
        <authorList>
            <person name="Goeker M."/>
        </authorList>
    </citation>
    <scope>NUCLEOTIDE SEQUENCE [LARGE SCALE GENOMIC DNA]</scope>
    <source>
        <strain evidence="10 11">DSM 21823</strain>
    </source>
</reference>
<evidence type="ECO:0000256" key="5">
    <source>
        <dbReference type="ARBA" id="ARBA00022777"/>
    </source>
</evidence>
<dbReference type="SMART" id="SM00091">
    <property type="entry name" value="PAS"/>
    <property type="match status" value="4"/>
</dbReference>
<dbReference type="Proteomes" id="UP000244224">
    <property type="component" value="Unassembled WGS sequence"/>
</dbReference>
<dbReference type="SUPFAM" id="SSF47384">
    <property type="entry name" value="Homodimeric domain of signal transducing histidine kinase"/>
    <property type="match status" value="1"/>
</dbReference>
<dbReference type="PRINTS" id="PR00344">
    <property type="entry name" value="BCTRLSENSOR"/>
</dbReference>
<dbReference type="InterPro" id="IPR001610">
    <property type="entry name" value="PAC"/>
</dbReference>
<feature type="domain" description="PAC" evidence="9">
    <location>
        <begin position="277"/>
        <end position="329"/>
    </location>
</feature>
<evidence type="ECO:0000256" key="6">
    <source>
        <dbReference type="PROSITE-ProRule" id="PRU00169"/>
    </source>
</evidence>
<dbReference type="InterPro" id="IPR036097">
    <property type="entry name" value="HisK_dim/P_sf"/>
</dbReference>
<dbReference type="Gene3D" id="2.10.70.100">
    <property type="match status" value="1"/>
</dbReference>
<proteinExistence type="predicted"/>
<feature type="domain" description="PAC" evidence="9">
    <location>
        <begin position="155"/>
        <end position="207"/>
    </location>
</feature>
<protein>
    <recommendedName>
        <fullName evidence="2">histidine kinase</fullName>
        <ecNumber evidence="2">2.7.13.3</ecNumber>
    </recommendedName>
</protein>
<dbReference type="PROSITE" id="PS50113">
    <property type="entry name" value="PAC"/>
    <property type="match status" value="4"/>
</dbReference>
<evidence type="ECO:0000256" key="1">
    <source>
        <dbReference type="ARBA" id="ARBA00000085"/>
    </source>
</evidence>
<dbReference type="CDD" id="cd00082">
    <property type="entry name" value="HisKA"/>
    <property type="match status" value="1"/>
</dbReference>
<evidence type="ECO:0000256" key="4">
    <source>
        <dbReference type="ARBA" id="ARBA00022679"/>
    </source>
</evidence>
<dbReference type="SMART" id="SM00387">
    <property type="entry name" value="HATPase_c"/>
    <property type="match status" value="1"/>
</dbReference>
<dbReference type="SMART" id="SM00448">
    <property type="entry name" value="REC"/>
    <property type="match status" value="1"/>
</dbReference>
<dbReference type="Gene3D" id="3.40.50.2300">
    <property type="match status" value="1"/>
</dbReference>
<dbReference type="AlphaFoldDB" id="A0A2T6B6H6"/>
<dbReference type="Pfam" id="PF00072">
    <property type="entry name" value="Response_reg"/>
    <property type="match status" value="1"/>
</dbReference>
<dbReference type="Gene3D" id="3.30.565.10">
    <property type="entry name" value="Histidine kinase-like ATPase, C-terminal domain"/>
    <property type="match status" value="1"/>
</dbReference>
<evidence type="ECO:0000313" key="11">
    <source>
        <dbReference type="Proteomes" id="UP000244224"/>
    </source>
</evidence>
<dbReference type="Pfam" id="PF00512">
    <property type="entry name" value="HisKA"/>
    <property type="match status" value="1"/>
</dbReference>
<dbReference type="SUPFAM" id="SSF52172">
    <property type="entry name" value="CheY-like"/>
    <property type="match status" value="1"/>
</dbReference>
<feature type="domain" description="Histidine kinase" evidence="7">
    <location>
        <begin position="586"/>
        <end position="808"/>
    </location>
</feature>
<dbReference type="InterPro" id="IPR005467">
    <property type="entry name" value="His_kinase_dom"/>
</dbReference>
<dbReference type="InterPro" id="IPR000014">
    <property type="entry name" value="PAS"/>
</dbReference>
<dbReference type="PROSITE" id="PS50110">
    <property type="entry name" value="RESPONSE_REGULATORY"/>
    <property type="match status" value="1"/>
</dbReference>
<dbReference type="GO" id="GO:0000155">
    <property type="term" value="F:phosphorelay sensor kinase activity"/>
    <property type="evidence" value="ECO:0007669"/>
    <property type="project" value="InterPro"/>
</dbReference>
<keyword evidence="4" id="KW-0808">Transferase</keyword>
<dbReference type="InterPro" id="IPR003594">
    <property type="entry name" value="HATPase_dom"/>
</dbReference>
<evidence type="ECO:0000256" key="2">
    <source>
        <dbReference type="ARBA" id="ARBA00012438"/>
    </source>
</evidence>
<dbReference type="OrthoDB" id="9796100at2"/>
<dbReference type="SMART" id="SM00086">
    <property type="entry name" value="PAC"/>
    <property type="match status" value="4"/>
</dbReference>
<dbReference type="InterPro" id="IPR004358">
    <property type="entry name" value="Sig_transdc_His_kin-like_C"/>
</dbReference>
<dbReference type="SMART" id="SM00388">
    <property type="entry name" value="HisKA"/>
    <property type="match status" value="1"/>
</dbReference>
<dbReference type="Pfam" id="PF08447">
    <property type="entry name" value="PAS_3"/>
    <property type="match status" value="4"/>
</dbReference>
<dbReference type="Pfam" id="PF02518">
    <property type="entry name" value="HATPase_c"/>
    <property type="match status" value="1"/>
</dbReference>
<dbReference type="InterPro" id="IPR003661">
    <property type="entry name" value="HisK_dim/P_dom"/>
</dbReference>
<dbReference type="PANTHER" id="PTHR43304:SF1">
    <property type="entry name" value="PAC DOMAIN-CONTAINING PROTEIN"/>
    <property type="match status" value="1"/>
</dbReference>
<dbReference type="InterPro" id="IPR013655">
    <property type="entry name" value="PAS_fold_3"/>
</dbReference>
<comment type="caution">
    <text evidence="10">The sequence shown here is derived from an EMBL/GenBank/DDBJ whole genome shotgun (WGS) entry which is preliminary data.</text>
</comment>
<keyword evidence="11" id="KW-1185">Reference proteome</keyword>
<dbReference type="NCBIfam" id="TIGR00229">
    <property type="entry name" value="sensory_box"/>
    <property type="match status" value="2"/>
</dbReference>